<accession>A0ABD3LZV5</accession>
<reference evidence="2 3" key="1">
    <citation type="submission" date="2024-10" db="EMBL/GenBank/DDBJ databases">
        <title>Updated reference genomes for cyclostephanoid diatoms.</title>
        <authorList>
            <person name="Roberts W.R."/>
            <person name="Alverson A.J."/>
        </authorList>
    </citation>
    <scope>NUCLEOTIDE SEQUENCE [LARGE SCALE GENOMIC DNA]</scope>
    <source>
        <strain evidence="2 3">AJA232-27</strain>
    </source>
</reference>
<dbReference type="AlphaFoldDB" id="A0ABD3LZV5"/>
<comment type="caution">
    <text evidence="2">The sequence shown here is derived from an EMBL/GenBank/DDBJ whole genome shotgun (WGS) entry which is preliminary data.</text>
</comment>
<gene>
    <name evidence="2" type="ORF">ACHAWU_007743</name>
</gene>
<feature type="signal peptide" evidence="1">
    <location>
        <begin position="1"/>
        <end position="23"/>
    </location>
</feature>
<sequence length="506" mass="55285">MKISHKALVAAVILKNCMNSVQGEGISCQASPGTGNYIIHEESDDHLDHLGAISISSNVPVTIQRYTDDKFMFEQQPVGENEAKVLVTSNCQNADFIPLVTWDAESIDVYVQGVDAPSDLKFIDSSSYHAEWSYEIPNCSSDLNDIEVLPARRRLNDGSAIPPKPASQSALQHVMEVLGVIISSNECTVNVEIMLDGYSHDVDVTAPSTRIIDSNFQNTYFAYNSQNNCVVDVKTDIIFVEGRPRSRPPAPTPMPTYGAVPGRPFVDSLGNTLMAPSFTVPNLPREDKSWSTVANAQEGAPSTSFDNSTVVNDNKIRLGKDDLVEAALTAALDEVRHAKTSFDIASRLSGIEVGPGALPASELVFGQDLKALAMAVAKEGCVDETLSALEAAAEVEVISRVLSEGADDSNKYYAIDRDILTRIRDELQIIASEESSHAALAWRTFQWVCTIDSDACDAVNKDILSEDKLEEAFHRRFSSFHGNSDILLEMKESWSKIRADEDVCTE</sequence>
<dbReference type="PANTHER" id="PTHR38081:SF1">
    <property type="entry name" value="WAP DOMAIN-CONTAINING PROTEIN"/>
    <property type="match status" value="1"/>
</dbReference>
<evidence type="ECO:0000313" key="3">
    <source>
        <dbReference type="Proteomes" id="UP001530293"/>
    </source>
</evidence>
<evidence type="ECO:0000313" key="2">
    <source>
        <dbReference type="EMBL" id="KAL3756902.1"/>
    </source>
</evidence>
<dbReference type="Proteomes" id="UP001530293">
    <property type="component" value="Unassembled WGS sequence"/>
</dbReference>
<dbReference type="PANTHER" id="PTHR38081">
    <property type="entry name" value="WAP DOMAIN-CONTAINING PROTEIN"/>
    <property type="match status" value="1"/>
</dbReference>
<evidence type="ECO:0000256" key="1">
    <source>
        <dbReference type="SAM" id="SignalP"/>
    </source>
</evidence>
<feature type="chain" id="PRO_5044840143" evidence="1">
    <location>
        <begin position="24"/>
        <end position="506"/>
    </location>
</feature>
<dbReference type="EMBL" id="JALLBG020000287">
    <property type="protein sequence ID" value="KAL3756902.1"/>
    <property type="molecule type" value="Genomic_DNA"/>
</dbReference>
<name>A0ABD3LZV5_9STRA</name>
<proteinExistence type="predicted"/>
<keyword evidence="1" id="KW-0732">Signal</keyword>
<keyword evidence="3" id="KW-1185">Reference proteome</keyword>
<dbReference type="CDD" id="cd00657">
    <property type="entry name" value="Ferritin_like"/>
    <property type="match status" value="1"/>
</dbReference>
<organism evidence="2 3">
    <name type="scientific">Discostella pseudostelligera</name>
    <dbReference type="NCBI Taxonomy" id="259834"/>
    <lineage>
        <taxon>Eukaryota</taxon>
        <taxon>Sar</taxon>
        <taxon>Stramenopiles</taxon>
        <taxon>Ochrophyta</taxon>
        <taxon>Bacillariophyta</taxon>
        <taxon>Coscinodiscophyceae</taxon>
        <taxon>Thalassiosirophycidae</taxon>
        <taxon>Stephanodiscales</taxon>
        <taxon>Stephanodiscaceae</taxon>
        <taxon>Discostella</taxon>
    </lineage>
</organism>
<protein>
    <submittedName>
        <fullName evidence="2">Uncharacterized protein</fullName>
    </submittedName>
</protein>